<evidence type="ECO:0000256" key="1">
    <source>
        <dbReference type="SAM" id="Phobius"/>
    </source>
</evidence>
<reference evidence="2 3" key="1">
    <citation type="submission" date="2016-10" db="EMBL/GenBank/DDBJ databases">
        <authorList>
            <person name="de Groot N.N."/>
        </authorList>
    </citation>
    <scope>NUCLEOTIDE SEQUENCE [LARGE SCALE GENOMIC DNA]</scope>
    <source>
        <strain evidence="2 3">CGMCC 4.3519</strain>
    </source>
</reference>
<keyword evidence="3" id="KW-1185">Reference proteome</keyword>
<keyword evidence="1" id="KW-1133">Transmembrane helix</keyword>
<dbReference type="EMBL" id="FOET01000004">
    <property type="protein sequence ID" value="SEQ18062.1"/>
    <property type="molecule type" value="Genomic_DNA"/>
</dbReference>
<organism evidence="2 3">
    <name type="scientific">Streptomyces radiopugnans</name>
    <dbReference type="NCBI Taxonomy" id="403935"/>
    <lineage>
        <taxon>Bacteria</taxon>
        <taxon>Bacillati</taxon>
        <taxon>Actinomycetota</taxon>
        <taxon>Actinomycetes</taxon>
        <taxon>Kitasatosporales</taxon>
        <taxon>Streptomycetaceae</taxon>
        <taxon>Streptomyces</taxon>
    </lineage>
</organism>
<dbReference type="Proteomes" id="UP000199055">
    <property type="component" value="Unassembled WGS sequence"/>
</dbReference>
<feature type="transmembrane region" description="Helical" evidence="1">
    <location>
        <begin position="6"/>
        <end position="26"/>
    </location>
</feature>
<dbReference type="STRING" id="403935.SAMN05216481_104333"/>
<gene>
    <name evidence="2" type="ORF">SAMN05216481_104333</name>
</gene>
<evidence type="ECO:0000313" key="2">
    <source>
        <dbReference type="EMBL" id="SEQ18062.1"/>
    </source>
</evidence>
<accession>A0A1H9DXK2</accession>
<sequence>MNNRTLRLLLLFAVALHGLALLLYVARNHWI</sequence>
<proteinExistence type="predicted"/>
<keyword evidence="1" id="KW-0812">Transmembrane</keyword>
<protein>
    <submittedName>
        <fullName evidence="2">Uncharacterized protein</fullName>
    </submittedName>
</protein>
<keyword evidence="1" id="KW-0472">Membrane</keyword>
<dbReference type="AlphaFoldDB" id="A0A1H9DXK2"/>
<evidence type="ECO:0000313" key="3">
    <source>
        <dbReference type="Proteomes" id="UP000199055"/>
    </source>
</evidence>
<name>A0A1H9DXK2_9ACTN</name>